<gene>
    <name evidence="2" type="ORF">DPMN_021068</name>
</gene>
<reference evidence="2" key="1">
    <citation type="journal article" date="2019" name="bioRxiv">
        <title>The Genome of the Zebra Mussel, Dreissena polymorpha: A Resource for Invasive Species Research.</title>
        <authorList>
            <person name="McCartney M.A."/>
            <person name="Auch B."/>
            <person name="Kono T."/>
            <person name="Mallez S."/>
            <person name="Zhang Y."/>
            <person name="Obille A."/>
            <person name="Becker A."/>
            <person name="Abrahante J.E."/>
            <person name="Garbe J."/>
            <person name="Badalamenti J.P."/>
            <person name="Herman A."/>
            <person name="Mangelson H."/>
            <person name="Liachko I."/>
            <person name="Sullivan S."/>
            <person name="Sone E.D."/>
            <person name="Koren S."/>
            <person name="Silverstein K.A.T."/>
            <person name="Beckman K.B."/>
            <person name="Gohl D.M."/>
        </authorList>
    </citation>
    <scope>NUCLEOTIDE SEQUENCE</scope>
    <source>
        <strain evidence="2">Duluth1</strain>
        <tissue evidence="2">Whole animal</tissue>
    </source>
</reference>
<evidence type="ECO:0000256" key="1">
    <source>
        <dbReference type="SAM" id="Phobius"/>
    </source>
</evidence>
<dbReference type="AlphaFoldDB" id="A0A9D4NNK1"/>
<dbReference type="Proteomes" id="UP000828390">
    <property type="component" value="Unassembled WGS sequence"/>
</dbReference>
<feature type="transmembrane region" description="Helical" evidence="1">
    <location>
        <begin position="36"/>
        <end position="55"/>
    </location>
</feature>
<keyword evidence="1" id="KW-1133">Transmembrane helix</keyword>
<evidence type="ECO:0000313" key="3">
    <source>
        <dbReference type="Proteomes" id="UP000828390"/>
    </source>
</evidence>
<reference evidence="2" key="2">
    <citation type="submission" date="2020-11" db="EMBL/GenBank/DDBJ databases">
        <authorList>
            <person name="McCartney M.A."/>
            <person name="Auch B."/>
            <person name="Kono T."/>
            <person name="Mallez S."/>
            <person name="Becker A."/>
            <person name="Gohl D.M."/>
            <person name="Silverstein K.A.T."/>
            <person name="Koren S."/>
            <person name="Bechman K.B."/>
            <person name="Herman A."/>
            <person name="Abrahante J.E."/>
            <person name="Garbe J."/>
        </authorList>
    </citation>
    <scope>NUCLEOTIDE SEQUENCE</scope>
    <source>
        <strain evidence="2">Duluth1</strain>
        <tissue evidence="2">Whole animal</tissue>
    </source>
</reference>
<sequence length="79" mass="8506">MTLYEHPFSPIFPERVLMHPILNPLTVVLVLGEGDVIASFAFLLAFGGGTIALAGRELSNNVVVTGLDLIWQATLGDKK</sequence>
<keyword evidence="1" id="KW-0812">Transmembrane</keyword>
<keyword evidence="3" id="KW-1185">Reference proteome</keyword>
<comment type="caution">
    <text evidence="2">The sequence shown here is derived from an EMBL/GenBank/DDBJ whole genome shotgun (WGS) entry which is preliminary data.</text>
</comment>
<keyword evidence="1" id="KW-0472">Membrane</keyword>
<proteinExistence type="predicted"/>
<evidence type="ECO:0000313" key="2">
    <source>
        <dbReference type="EMBL" id="KAH3896884.1"/>
    </source>
</evidence>
<protein>
    <submittedName>
        <fullName evidence="2">Uncharacterized protein</fullName>
    </submittedName>
</protein>
<accession>A0A9D4NNK1</accession>
<dbReference type="EMBL" id="JAIWYP010000001">
    <property type="protein sequence ID" value="KAH3896884.1"/>
    <property type="molecule type" value="Genomic_DNA"/>
</dbReference>
<name>A0A9D4NNK1_DREPO</name>
<organism evidence="2 3">
    <name type="scientific">Dreissena polymorpha</name>
    <name type="common">Zebra mussel</name>
    <name type="synonym">Mytilus polymorpha</name>
    <dbReference type="NCBI Taxonomy" id="45954"/>
    <lineage>
        <taxon>Eukaryota</taxon>
        <taxon>Metazoa</taxon>
        <taxon>Spiralia</taxon>
        <taxon>Lophotrochozoa</taxon>
        <taxon>Mollusca</taxon>
        <taxon>Bivalvia</taxon>
        <taxon>Autobranchia</taxon>
        <taxon>Heteroconchia</taxon>
        <taxon>Euheterodonta</taxon>
        <taxon>Imparidentia</taxon>
        <taxon>Neoheterodontei</taxon>
        <taxon>Myida</taxon>
        <taxon>Dreissenoidea</taxon>
        <taxon>Dreissenidae</taxon>
        <taxon>Dreissena</taxon>
    </lineage>
</organism>